<evidence type="ECO:0000256" key="5">
    <source>
        <dbReference type="ARBA" id="ARBA00023159"/>
    </source>
</evidence>
<dbReference type="GO" id="GO:0003712">
    <property type="term" value="F:transcription coregulator activity"/>
    <property type="evidence" value="ECO:0007669"/>
    <property type="project" value="InterPro"/>
</dbReference>
<organism evidence="11 12">
    <name type="scientific">Candida boidinii</name>
    <name type="common">Yeast</name>
    <dbReference type="NCBI Taxonomy" id="5477"/>
    <lineage>
        <taxon>Eukaryota</taxon>
        <taxon>Fungi</taxon>
        <taxon>Dikarya</taxon>
        <taxon>Ascomycota</taxon>
        <taxon>Saccharomycotina</taxon>
        <taxon>Pichiomycetes</taxon>
        <taxon>Pichiales</taxon>
        <taxon>Pichiaceae</taxon>
        <taxon>Ogataea</taxon>
        <taxon>Ogataea/Candida clade</taxon>
    </lineage>
</organism>
<evidence type="ECO:0000256" key="8">
    <source>
        <dbReference type="ARBA" id="ARBA00032018"/>
    </source>
</evidence>
<comment type="function">
    <text evidence="9">Component of the Mediator complex, a coactivator involved in the regulated transcription of nearly all RNA polymerase II-dependent genes. Mediator functions as a bridge to convey information from gene-specific regulatory proteins to the basal RNA polymerase II transcription machinery. Mediator is recruited to promoters by direct interactions with regulatory proteins and serves as a scaffold for the assembly of a functional preinitiation complex with RNA polymerase II and the general transcription factors.</text>
</comment>
<dbReference type="PANTHER" id="PTHR28270">
    <property type="entry name" value="MEDIATOR OF RNA POLYMERASE II TRANSCRIPTION SUBUNIT 19"/>
    <property type="match status" value="1"/>
</dbReference>
<dbReference type="Pfam" id="PF08633">
    <property type="entry name" value="Rox3"/>
    <property type="match status" value="1"/>
</dbReference>
<comment type="caution">
    <text evidence="11">The sequence shown here is derived from an EMBL/GenBank/DDBJ whole genome shotgun (WGS) entry which is preliminary data.</text>
</comment>
<reference evidence="11" key="1">
    <citation type="submission" date="2023-04" db="EMBL/GenBank/DDBJ databases">
        <title>Candida boidinii NBRC 10035.</title>
        <authorList>
            <person name="Ichikawa N."/>
            <person name="Sato H."/>
            <person name="Tonouchi N."/>
        </authorList>
    </citation>
    <scope>NUCLEOTIDE SEQUENCE</scope>
    <source>
        <strain evidence="11">NBRC 10035</strain>
    </source>
</reference>
<evidence type="ECO:0000256" key="2">
    <source>
        <dbReference type="ARBA" id="ARBA00009259"/>
    </source>
</evidence>
<keyword evidence="5 9" id="KW-0010">Activator</keyword>
<dbReference type="AlphaFoldDB" id="A0A9W6T3F2"/>
<feature type="region of interest" description="Disordered" evidence="10">
    <location>
        <begin position="83"/>
        <end position="126"/>
    </location>
</feature>
<feature type="compositionally biased region" description="Polar residues" evidence="10">
    <location>
        <begin position="108"/>
        <end position="119"/>
    </location>
</feature>
<keyword evidence="4 9" id="KW-0805">Transcription regulation</keyword>
<dbReference type="PANTHER" id="PTHR28270:SF1">
    <property type="entry name" value="MEDIATOR OF RNA POLYMERASE II TRANSCRIPTION SUBUNIT 19"/>
    <property type="match status" value="1"/>
</dbReference>
<dbReference type="Proteomes" id="UP001165120">
    <property type="component" value="Unassembled WGS sequence"/>
</dbReference>
<evidence type="ECO:0000256" key="3">
    <source>
        <dbReference type="ARBA" id="ARBA00019615"/>
    </source>
</evidence>
<accession>A0A9W6T3F2</accession>
<feature type="compositionally biased region" description="Polar residues" evidence="10">
    <location>
        <begin position="1"/>
        <end position="15"/>
    </location>
</feature>
<name>A0A9W6T3F2_CANBO</name>
<comment type="subcellular location">
    <subcellularLocation>
        <location evidence="1 9">Nucleus</location>
    </subcellularLocation>
</comment>
<dbReference type="EMBL" id="BSXN01001953">
    <property type="protein sequence ID" value="GME75072.1"/>
    <property type="molecule type" value="Genomic_DNA"/>
</dbReference>
<feature type="compositionally biased region" description="Basic and acidic residues" evidence="10">
    <location>
        <begin position="92"/>
        <end position="101"/>
    </location>
</feature>
<evidence type="ECO:0000313" key="12">
    <source>
        <dbReference type="Proteomes" id="UP001165120"/>
    </source>
</evidence>
<sequence length="126" mass="13901">MSAQESNSLARNNPDGSKGVKLRKSYKNHIADLTGKHTIPTERNLSPVVFGPPREEIVPEIQPMDVNELINCFNFDKTPITGIPGFDSSRLALEDNKSSDKKSKKRSLTASPGNVNGNTDPKRQRI</sequence>
<keyword evidence="12" id="KW-1185">Reference proteome</keyword>
<feature type="region of interest" description="Disordered" evidence="10">
    <location>
        <begin position="1"/>
        <end position="24"/>
    </location>
</feature>
<protein>
    <recommendedName>
        <fullName evidence="3 9">Mediator of RNA polymerase II transcription subunit 19</fullName>
    </recommendedName>
    <alternativeName>
        <fullName evidence="8 9">Mediator complex subunit 19</fullName>
    </alternativeName>
</protein>
<gene>
    <name evidence="9" type="primary">MED19</name>
    <name evidence="11" type="ORF">Cboi02_000464600</name>
</gene>
<proteinExistence type="inferred from homology"/>
<keyword evidence="6 9" id="KW-0804">Transcription</keyword>
<evidence type="ECO:0000256" key="10">
    <source>
        <dbReference type="SAM" id="MobiDB-lite"/>
    </source>
</evidence>
<evidence type="ECO:0000313" key="11">
    <source>
        <dbReference type="EMBL" id="GME75072.1"/>
    </source>
</evidence>
<comment type="similarity">
    <text evidence="2 9">Belongs to the Mediator complex subunit 19 family.</text>
</comment>
<comment type="subunit">
    <text evidence="9">Component of the Mediator complex.</text>
</comment>
<evidence type="ECO:0000256" key="1">
    <source>
        <dbReference type="ARBA" id="ARBA00004123"/>
    </source>
</evidence>
<dbReference type="GO" id="GO:0006357">
    <property type="term" value="P:regulation of transcription by RNA polymerase II"/>
    <property type="evidence" value="ECO:0007669"/>
    <property type="project" value="InterPro"/>
</dbReference>
<dbReference type="GO" id="GO:0070847">
    <property type="term" value="C:core mediator complex"/>
    <property type="evidence" value="ECO:0007669"/>
    <property type="project" value="TreeGrafter"/>
</dbReference>
<evidence type="ECO:0000256" key="9">
    <source>
        <dbReference type="RuleBase" id="RU364151"/>
    </source>
</evidence>
<dbReference type="GO" id="GO:0016592">
    <property type="term" value="C:mediator complex"/>
    <property type="evidence" value="ECO:0007669"/>
    <property type="project" value="InterPro"/>
</dbReference>
<dbReference type="InterPro" id="IPR013942">
    <property type="entry name" value="Mediator_Med19_fun"/>
</dbReference>
<evidence type="ECO:0000256" key="4">
    <source>
        <dbReference type="ARBA" id="ARBA00023015"/>
    </source>
</evidence>
<keyword evidence="7 9" id="KW-0539">Nucleus</keyword>
<evidence type="ECO:0000256" key="6">
    <source>
        <dbReference type="ARBA" id="ARBA00023163"/>
    </source>
</evidence>
<evidence type="ECO:0000256" key="7">
    <source>
        <dbReference type="ARBA" id="ARBA00023242"/>
    </source>
</evidence>